<organism evidence="2 3">
    <name type="scientific">Candida dubliniensis (strain CD36 / ATCC MYA-646 / CBS 7987 / NCPF 3949 / NRRL Y-17841)</name>
    <name type="common">Yeast</name>
    <dbReference type="NCBI Taxonomy" id="573826"/>
    <lineage>
        <taxon>Eukaryota</taxon>
        <taxon>Fungi</taxon>
        <taxon>Dikarya</taxon>
        <taxon>Ascomycota</taxon>
        <taxon>Saccharomycotina</taxon>
        <taxon>Pichiomycetes</taxon>
        <taxon>Debaryomycetaceae</taxon>
        <taxon>Candida/Lodderomyces clade</taxon>
        <taxon>Candida</taxon>
    </lineage>
</organism>
<dbReference type="AlphaFoldDB" id="B9WB69"/>
<accession>B9WB69</accession>
<dbReference type="RefSeq" id="XP_002418339.1">
    <property type="nucleotide sequence ID" value="XM_002418294.1"/>
</dbReference>
<dbReference type="KEGG" id="cdu:CD36_18590"/>
<dbReference type="VEuPathDB" id="FungiDB:CD36_18590"/>
<name>B9WB69_CANDC</name>
<sequence>MDATHNVAKGYKVGTVKENVFLYTIVVFDPQTGQGVPAAWLLTNTQGSYPLYLLLQDLKTKHEFKPSLICIDCSDIERKAIRAVFPNEKDHEILYCFFHLNRALKRKINDHISLKSSTNNFEMLLKKGIITPDVVEKRGDLQGCNDMSYQDTPVFSDEEFCAFLDSIESQTRGGLENNPIESLLHNPNDDLSVEKHIDEIRDIENFLAYNNFEIDGQIEDANNKDVKIEIPKASPKTPDDINKVGELAAEGFYLIISSKSEEEANQRIDDYTAAFLEYPYYITYIQY</sequence>
<protein>
    <recommendedName>
        <fullName evidence="4">MULE transposase domain-containing protein</fullName>
    </recommendedName>
</protein>
<dbReference type="CGD" id="CAL0000168115">
    <property type="gene designation" value="Cd36_18590"/>
</dbReference>
<reference evidence="2 3" key="1">
    <citation type="journal article" date="2009" name="Genome Res.">
        <title>Comparative genomics of the fungal pathogens Candida dubliniensis and Candida albicans.</title>
        <authorList>
            <person name="Jackson A.P."/>
            <person name="Gamble J.A."/>
            <person name="Yeomans T."/>
            <person name="Moran G.P."/>
            <person name="Saunders D."/>
            <person name="Harris D."/>
            <person name="Aslett M."/>
            <person name="Barrell J.F."/>
            <person name="Butler G."/>
            <person name="Citiulo F."/>
            <person name="Coleman D.C."/>
            <person name="de Groot P.W.J."/>
            <person name="Goodwin T.J."/>
            <person name="Quail M.A."/>
            <person name="McQuillan J."/>
            <person name="Munro C.A."/>
            <person name="Pain A."/>
            <person name="Poulter R.T."/>
            <person name="Rajandream M.A."/>
            <person name="Renauld H."/>
            <person name="Spiering M.J."/>
            <person name="Tivey A."/>
            <person name="Gow N.A.R."/>
            <person name="Barrell B."/>
            <person name="Sullivan D.J."/>
            <person name="Berriman M."/>
        </authorList>
    </citation>
    <scope>NUCLEOTIDE SEQUENCE [LARGE SCALE GENOMIC DNA]</scope>
    <source>
        <strain evidence="3">CD36 / ATCC MYA-646 / CBS 7987 / NCPF 3949 / NRRL Y-17841</strain>
    </source>
</reference>
<gene>
    <name evidence="1" type="ordered locus">Cd36_18590</name>
    <name evidence="2" type="ORF">CD36_18590</name>
</gene>
<evidence type="ECO:0000313" key="1">
    <source>
        <dbReference type="CGD" id="CAL0000168115"/>
    </source>
</evidence>
<dbReference type="OrthoDB" id="2894435at2759"/>
<evidence type="ECO:0000313" key="2">
    <source>
        <dbReference type="EMBL" id="CAX43639.1"/>
    </source>
</evidence>
<keyword evidence="3" id="KW-1185">Reference proteome</keyword>
<evidence type="ECO:0000313" key="3">
    <source>
        <dbReference type="Proteomes" id="UP000002605"/>
    </source>
</evidence>
<dbReference type="HOGENOM" id="CLU_969763_0_0_1"/>
<dbReference type="EMBL" id="FM992689">
    <property type="protein sequence ID" value="CAX43639.1"/>
    <property type="molecule type" value="Genomic_DNA"/>
</dbReference>
<proteinExistence type="predicted"/>
<evidence type="ECO:0008006" key="4">
    <source>
        <dbReference type="Google" id="ProtNLM"/>
    </source>
</evidence>
<dbReference type="GeneID" id="8045892"/>
<dbReference type="Proteomes" id="UP000002605">
    <property type="component" value="Chromosome 2"/>
</dbReference>